<sequence>MQIDFCNGKSYDILNDYLRNTFLYPRTKARNKENGNIAAIEEINLLSEDYPRKQLKCIEIMRHLDHENILNRFSIHYKNEKYFLVTEYLLCDLHEVIYSNCPLENNDFKLIIYQVLQGLYALHSAGIVHNHICPQAIWINEDCDVKFADFWFATEINKEYNDIITDWTICAPEIICKAPAITGKADIWSCGWLLYELVARRKSVLLKRSLFSTLIGIICKIGKPNEDDMFFVEDKYFKKLSSLQASESQNIIEHDDKLLIDLLNKMLAFNPLKRWDAEKCLQHPYFEEILEYFPIPSKIPDLFDWDILNKKIPREEIPKMVDL</sequence>
<dbReference type="SUPFAM" id="SSF56112">
    <property type="entry name" value="Protein kinase-like (PK-like)"/>
    <property type="match status" value="1"/>
</dbReference>
<keyword evidence="8" id="KW-1185">Reference proteome</keyword>
<dbReference type="InterPro" id="IPR011009">
    <property type="entry name" value="Kinase-like_dom_sf"/>
</dbReference>
<dbReference type="InterPro" id="IPR050117">
    <property type="entry name" value="MAPK"/>
</dbReference>
<dbReference type="GO" id="GO:0004674">
    <property type="term" value="F:protein serine/threonine kinase activity"/>
    <property type="evidence" value="ECO:0007669"/>
    <property type="project" value="UniProtKB-KW"/>
</dbReference>
<dbReference type="PROSITE" id="PS50011">
    <property type="entry name" value="PROTEIN_KINASE_DOM"/>
    <property type="match status" value="1"/>
</dbReference>
<evidence type="ECO:0000256" key="4">
    <source>
        <dbReference type="ARBA" id="ARBA00022777"/>
    </source>
</evidence>
<dbReference type="Pfam" id="PF00069">
    <property type="entry name" value="Pkinase"/>
    <property type="match status" value="1"/>
</dbReference>
<reference evidence="7" key="1">
    <citation type="submission" date="2021-09" db="EMBL/GenBank/DDBJ databases">
        <authorList>
            <consortium name="AG Swart"/>
            <person name="Singh M."/>
            <person name="Singh A."/>
            <person name="Seah K."/>
            <person name="Emmerich C."/>
        </authorList>
    </citation>
    <scope>NUCLEOTIDE SEQUENCE</scope>
    <source>
        <strain evidence="7">ATCC30299</strain>
    </source>
</reference>
<evidence type="ECO:0000313" key="7">
    <source>
        <dbReference type="EMBL" id="CAG9325227.1"/>
    </source>
</evidence>
<dbReference type="FunFam" id="1.10.510.10:FF:000624">
    <property type="entry name" value="Mitogen-activated protein kinase"/>
    <property type="match status" value="1"/>
</dbReference>
<organism evidence="7 8">
    <name type="scientific">Blepharisma stoltei</name>
    <dbReference type="NCBI Taxonomy" id="1481888"/>
    <lineage>
        <taxon>Eukaryota</taxon>
        <taxon>Sar</taxon>
        <taxon>Alveolata</taxon>
        <taxon>Ciliophora</taxon>
        <taxon>Postciliodesmatophora</taxon>
        <taxon>Heterotrichea</taxon>
        <taxon>Heterotrichida</taxon>
        <taxon>Blepharismidae</taxon>
        <taxon>Blepharisma</taxon>
    </lineage>
</organism>
<dbReference type="PANTHER" id="PTHR24055">
    <property type="entry name" value="MITOGEN-ACTIVATED PROTEIN KINASE"/>
    <property type="match status" value="1"/>
</dbReference>
<evidence type="ECO:0000313" key="8">
    <source>
        <dbReference type="Proteomes" id="UP001162131"/>
    </source>
</evidence>
<evidence type="ECO:0000256" key="2">
    <source>
        <dbReference type="ARBA" id="ARBA00022679"/>
    </source>
</evidence>
<accession>A0AAU9JJE2</accession>
<dbReference type="GO" id="GO:0005524">
    <property type="term" value="F:ATP binding"/>
    <property type="evidence" value="ECO:0007669"/>
    <property type="project" value="UniProtKB-KW"/>
</dbReference>
<keyword evidence="3" id="KW-0547">Nucleotide-binding</keyword>
<keyword evidence="1" id="KW-0723">Serine/threonine-protein kinase</keyword>
<proteinExistence type="predicted"/>
<keyword evidence="5" id="KW-0067">ATP-binding</keyword>
<evidence type="ECO:0000256" key="3">
    <source>
        <dbReference type="ARBA" id="ARBA00022741"/>
    </source>
</evidence>
<dbReference type="AlphaFoldDB" id="A0AAU9JJE2"/>
<dbReference type="InterPro" id="IPR000719">
    <property type="entry name" value="Prot_kinase_dom"/>
</dbReference>
<dbReference type="EMBL" id="CAJZBQ010000037">
    <property type="protein sequence ID" value="CAG9325227.1"/>
    <property type="molecule type" value="Genomic_DNA"/>
</dbReference>
<gene>
    <name evidence="7" type="ORF">BSTOLATCC_MIC37973</name>
</gene>
<feature type="domain" description="Protein kinase" evidence="6">
    <location>
        <begin position="11"/>
        <end position="286"/>
    </location>
</feature>
<evidence type="ECO:0000256" key="1">
    <source>
        <dbReference type="ARBA" id="ARBA00022527"/>
    </source>
</evidence>
<name>A0AAU9JJE2_9CILI</name>
<protein>
    <recommendedName>
        <fullName evidence="6">Protein kinase domain-containing protein</fullName>
    </recommendedName>
</protein>
<keyword evidence="4" id="KW-0418">Kinase</keyword>
<dbReference type="Proteomes" id="UP001162131">
    <property type="component" value="Unassembled WGS sequence"/>
</dbReference>
<dbReference type="Gene3D" id="3.30.200.20">
    <property type="entry name" value="Phosphorylase Kinase, domain 1"/>
    <property type="match status" value="1"/>
</dbReference>
<comment type="caution">
    <text evidence="7">The sequence shown here is derived from an EMBL/GenBank/DDBJ whole genome shotgun (WGS) entry which is preliminary data.</text>
</comment>
<dbReference type="Gene3D" id="1.10.510.10">
    <property type="entry name" value="Transferase(Phosphotransferase) domain 1"/>
    <property type="match status" value="1"/>
</dbReference>
<evidence type="ECO:0000259" key="6">
    <source>
        <dbReference type="PROSITE" id="PS50011"/>
    </source>
</evidence>
<keyword evidence="2" id="KW-0808">Transferase</keyword>
<evidence type="ECO:0000256" key="5">
    <source>
        <dbReference type="ARBA" id="ARBA00022840"/>
    </source>
</evidence>